<proteinExistence type="predicted"/>
<dbReference type="InterPro" id="IPR000184">
    <property type="entry name" value="Bac_surfAg_D15"/>
</dbReference>
<dbReference type="Gene3D" id="2.40.160.50">
    <property type="entry name" value="membrane protein fhac: a member of the omp85/tpsb transporter family"/>
    <property type="match status" value="1"/>
</dbReference>
<evidence type="ECO:0000256" key="3">
    <source>
        <dbReference type="SAM" id="SignalP"/>
    </source>
</evidence>
<evidence type="ECO:0000313" key="5">
    <source>
        <dbReference type="EMBL" id="QIA64413.1"/>
    </source>
</evidence>
<comment type="subcellular location">
    <subcellularLocation>
        <location evidence="1">Membrane</location>
    </subcellularLocation>
</comment>
<name>A0A7Z2YEG4_9VIBR</name>
<gene>
    <name evidence="5" type="ORF">GT360_13345</name>
</gene>
<dbReference type="KEGG" id="vas:GT360_13345"/>
<organism evidence="5 6">
    <name type="scientific">Vibrio astriarenae</name>
    <dbReference type="NCBI Taxonomy" id="1481923"/>
    <lineage>
        <taxon>Bacteria</taxon>
        <taxon>Pseudomonadati</taxon>
        <taxon>Pseudomonadota</taxon>
        <taxon>Gammaproteobacteria</taxon>
        <taxon>Vibrionales</taxon>
        <taxon>Vibrionaceae</taxon>
        <taxon>Vibrio</taxon>
    </lineage>
</organism>
<dbReference type="EMBL" id="CP047475">
    <property type="protein sequence ID" value="QIA64413.1"/>
    <property type="molecule type" value="Genomic_DNA"/>
</dbReference>
<feature type="domain" description="Bacterial surface antigen (D15)" evidence="4">
    <location>
        <begin position="111"/>
        <end position="374"/>
    </location>
</feature>
<feature type="chain" id="PRO_5030934496" evidence="3">
    <location>
        <begin position="24"/>
        <end position="389"/>
    </location>
</feature>
<dbReference type="AlphaFoldDB" id="A0A7Z2YEG4"/>
<evidence type="ECO:0000313" key="6">
    <source>
        <dbReference type="Proteomes" id="UP000464262"/>
    </source>
</evidence>
<evidence type="ECO:0000256" key="2">
    <source>
        <dbReference type="ARBA" id="ARBA00023136"/>
    </source>
</evidence>
<dbReference type="RefSeq" id="WP_164649319.1">
    <property type="nucleotide sequence ID" value="NZ_CP047475.1"/>
</dbReference>
<evidence type="ECO:0000256" key="1">
    <source>
        <dbReference type="ARBA" id="ARBA00004370"/>
    </source>
</evidence>
<protein>
    <submittedName>
        <fullName evidence="5">BamA/TamA family outer membrane protein</fullName>
    </submittedName>
</protein>
<dbReference type="Proteomes" id="UP000464262">
    <property type="component" value="Chromosome 1"/>
</dbReference>
<sequence length="389" mass="43165">MNPQTHLSLGSLCALALSSSVYASDIEPLFETPEYLEHTWVDEVLDVFGADGEFDENKTIDMSYLPTAYYTPEKKFGVGLLMVGLYHTEGSSSTEQPSSLVVNSFISQNKSYGVSIENMTYFNQGKQRLLLDVELHNEASVYYGKGIAAGDVDSNKHEFDEILYSFKPTWMTAFGHHYYLGLGGDVTYAKADKLEHSESGSAVSSRELPSGTSAGVVISSIYDSRDYRLNASKGWLFQLDAGVYQDFESDNTYSLYDVELANYVNLNPVPGLIAWQVQGQFSEGDVPWYALPDLGGSSAMRGYIKGRYRDDHMMMGQVEYRVPIVQRLGMVFWGAAGSVAPSVSALSDDILTSYGTGFRFRIKDKINLRADVGFGQNETAFYLNVNEVF</sequence>
<dbReference type="GO" id="GO:0019867">
    <property type="term" value="C:outer membrane"/>
    <property type="evidence" value="ECO:0007669"/>
    <property type="project" value="InterPro"/>
</dbReference>
<dbReference type="Pfam" id="PF01103">
    <property type="entry name" value="Omp85"/>
    <property type="match status" value="1"/>
</dbReference>
<feature type="signal peptide" evidence="3">
    <location>
        <begin position="1"/>
        <end position="23"/>
    </location>
</feature>
<reference evidence="5 6" key="1">
    <citation type="submission" date="2020-01" db="EMBL/GenBank/DDBJ databases">
        <title>Whole genome and functional gene identification of agarase of Vibrio HN897.</title>
        <authorList>
            <person name="Liu Y."/>
            <person name="Zhao Z."/>
        </authorList>
    </citation>
    <scope>NUCLEOTIDE SEQUENCE [LARGE SCALE GENOMIC DNA]</scope>
    <source>
        <strain evidence="5 6">HN897</strain>
    </source>
</reference>
<keyword evidence="3" id="KW-0732">Signal</keyword>
<keyword evidence="2" id="KW-0472">Membrane</keyword>
<evidence type="ECO:0000259" key="4">
    <source>
        <dbReference type="Pfam" id="PF01103"/>
    </source>
</evidence>
<accession>A0A7Z2YEG4</accession>
<keyword evidence="6" id="KW-1185">Reference proteome</keyword>